<dbReference type="SMART" id="SM00382">
    <property type="entry name" value="AAA"/>
    <property type="match status" value="1"/>
</dbReference>
<accession>A0A523TH41</accession>
<keyword evidence="9" id="KW-0472">Membrane</keyword>
<keyword evidence="8" id="KW-0406">Ion transport</keyword>
<comment type="subunit">
    <text evidence="10">The complex is composed of two ATP-binding proteins (NikD and NikE), two transmembrane proteins (NikB and NikC) and a solute-binding protein (NikA).</text>
</comment>
<evidence type="ECO:0000256" key="8">
    <source>
        <dbReference type="ARBA" id="ARBA00023065"/>
    </source>
</evidence>
<evidence type="ECO:0000259" key="14">
    <source>
        <dbReference type="PROSITE" id="PS50893"/>
    </source>
</evidence>
<proteinExistence type="inferred from homology"/>
<feature type="domain" description="ABC transporter" evidence="14">
    <location>
        <begin position="2"/>
        <end position="306"/>
    </location>
</feature>
<dbReference type="Proteomes" id="UP000316517">
    <property type="component" value="Unassembled WGS sequence"/>
</dbReference>
<dbReference type="EC" id="7.2.2.11" evidence="11"/>
<evidence type="ECO:0000256" key="9">
    <source>
        <dbReference type="ARBA" id="ARBA00023136"/>
    </source>
</evidence>
<protein>
    <recommendedName>
        <fullName evidence="12">Nickel import system ATP-binding protein NikD</fullName>
        <ecNumber evidence="11">7.2.2.11</ecNumber>
    </recommendedName>
</protein>
<evidence type="ECO:0000313" key="16">
    <source>
        <dbReference type="Proteomes" id="UP000316517"/>
    </source>
</evidence>
<evidence type="ECO:0000256" key="10">
    <source>
        <dbReference type="ARBA" id="ARBA00038669"/>
    </source>
</evidence>
<dbReference type="GO" id="GO:0016887">
    <property type="term" value="F:ATP hydrolysis activity"/>
    <property type="evidence" value="ECO:0007669"/>
    <property type="project" value="InterPro"/>
</dbReference>
<dbReference type="PANTHER" id="PTHR43297:SF13">
    <property type="entry name" value="NICKEL ABC TRANSPORTER, ATP-BINDING PROTEIN"/>
    <property type="match status" value="1"/>
</dbReference>
<dbReference type="Pfam" id="PF00005">
    <property type="entry name" value="ABC_tran"/>
    <property type="match status" value="1"/>
</dbReference>
<evidence type="ECO:0000256" key="5">
    <source>
        <dbReference type="ARBA" id="ARBA00022741"/>
    </source>
</evidence>
<name>A0A523TH41_UNCAE</name>
<evidence type="ECO:0000313" key="15">
    <source>
        <dbReference type="EMBL" id="TET29229.1"/>
    </source>
</evidence>
<dbReference type="Pfam" id="PF08352">
    <property type="entry name" value="oligo_HPY"/>
    <property type="match status" value="1"/>
</dbReference>
<dbReference type="NCBIfam" id="TIGR01727">
    <property type="entry name" value="oligo_HPY"/>
    <property type="match status" value="1"/>
</dbReference>
<evidence type="ECO:0000256" key="3">
    <source>
        <dbReference type="ARBA" id="ARBA00022448"/>
    </source>
</evidence>
<evidence type="ECO:0000256" key="2">
    <source>
        <dbReference type="ARBA" id="ARBA00005417"/>
    </source>
</evidence>
<dbReference type="InterPro" id="IPR013563">
    <property type="entry name" value="Oligopep_ABC_C"/>
</dbReference>
<comment type="caution">
    <text evidence="15">The sequence shown here is derived from an EMBL/GenBank/DDBJ whole genome shotgun (WGS) entry which is preliminary data.</text>
</comment>
<organism evidence="15 16">
    <name type="scientific">Aerophobetes bacterium</name>
    <dbReference type="NCBI Taxonomy" id="2030807"/>
    <lineage>
        <taxon>Bacteria</taxon>
        <taxon>Candidatus Aerophobota</taxon>
    </lineage>
</organism>
<gene>
    <name evidence="15" type="ORF">E3J68_02030</name>
</gene>
<keyword evidence="5" id="KW-0547">Nucleotide-binding</keyword>
<dbReference type="GO" id="GO:0005524">
    <property type="term" value="F:ATP binding"/>
    <property type="evidence" value="ECO:0007669"/>
    <property type="project" value="UniProtKB-KW"/>
</dbReference>
<comment type="similarity">
    <text evidence="2">Belongs to the ABC transporter superfamily.</text>
</comment>
<dbReference type="EMBL" id="SOJT01000091">
    <property type="protein sequence ID" value="TET29229.1"/>
    <property type="molecule type" value="Genomic_DNA"/>
</dbReference>
<dbReference type="PROSITE" id="PS00211">
    <property type="entry name" value="ABC_TRANSPORTER_1"/>
    <property type="match status" value="1"/>
</dbReference>
<evidence type="ECO:0000256" key="6">
    <source>
        <dbReference type="ARBA" id="ARBA00022840"/>
    </source>
</evidence>
<dbReference type="InterPro" id="IPR050388">
    <property type="entry name" value="ABC_Ni/Peptide_Import"/>
</dbReference>
<reference evidence="15 16" key="1">
    <citation type="submission" date="2019-03" db="EMBL/GenBank/DDBJ databases">
        <title>Metabolic potential of uncultured bacteria and archaea associated with petroleum seepage in deep-sea sediments.</title>
        <authorList>
            <person name="Dong X."/>
            <person name="Hubert C."/>
        </authorList>
    </citation>
    <scope>NUCLEOTIDE SEQUENCE [LARGE SCALE GENOMIC DNA]</scope>
    <source>
        <strain evidence="15">E44_bin3</strain>
    </source>
</reference>
<sequence length="378" mass="42913">MVQALDRINLNVREGEILGLVGETGCGKSVTALSILKLIRPPGRIEKGKVIFRMKDSLDGSKQRMNLLDQDENFMQKIRGNEISMIFQEPSAALNPVYSIRDQVSESFLLHRQKELCQKALKRIEEDIKKETFFLKKAILRMERGIYLKMIENPSSFFLKFLSFIPGVRRYNRRLLEEAKIESIEILRILGISHPEEVVMRYPHELSGGMQQRVVIAMALACNPTFLIADEPTSNLDVTIQAQILDLVRKLKQEFGSSILFITHDLGVVAEMCERVVVMYAGHIAEVAPVRSLFKRPLHPYTQGLLKSVPRPGQKDRLQSIKGSVPNLISPPSGCRFHPRCPSVMTRCSGAKPSLKEIEKGRLVACYLYHQEENKDDT</sequence>
<dbReference type="InterPro" id="IPR027417">
    <property type="entry name" value="P-loop_NTPase"/>
</dbReference>
<dbReference type="GO" id="GO:0015833">
    <property type="term" value="P:peptide transport"/>
    <property type="evidence" value="ECO:0007669"/>
    <property type="project" value="InterPro"/>
</dbReference>
<evidence type="ECO:0000256" key="1">
    <source>
        <dbReference type="ARBA" id="ARBA00004202"/>
    </source>
</evidence>
<evidence type="ECO:0000256" key="4">
    <source>
        <dbReference type="ARBA" id="ARBA00022475"/>
    </source>
</evidence>
<dbReference type="GO" id="GO:0005886">
    <property type="term" value="C:plasma membrane"/>
    <property type="evidence" value="ECO:0007669"/>
    <property type="project" value="UniProtKB-SubCell"/>
</dbReference>
<dbReference type="CDD" id="cd03257">
    <property type="entry name" value="ABC_NikE_OppD_transporters"/>
    <property type="match status" value="1"/>
</dbReference>
<dbReference type="InterPro" id="IPR003439">
    <property type="entry name" value="ABC_transporter-like_ATP-bd"/>
</dbReference>
<dbReference type="InterPro" id="IPR017871">
    <property type="entry name" value="ABC_transporter-like_CS"/>
</dbReference>
<dbReference type="PROSITE" id="PS50893">
    <property type="entry name" value="ABC_TRANSPORTER_2"/>
    <property type="match status" value="1"/>
</dbReference>
<dbReference type="SUPFAM" id="SSF52540">
    <property type="entry name" value="P-loop containing nucleoside triphosphate hydrolases"/>
    <property type="match status" value="1"/>
</dbReference>
<dbReference type="Gene3D" id="3.40.50.300">
    <property type="entry name" value="P-loop containing nucleotide triphosphate hydrolases"/>
    <property type="match status" value="1"/>
</dbReference>
<comment type="subcellular location">
    <subcellularLocation>
        <location evidence="1">Cell membrane</location>
        <topology evidence="1">Peripheral membrane protein</topology>
    </subcellularLocation>
</comment>
<evidence type="ECO:0000256" key="11">
    <source>
        <dbReference type="ARBA" id="ARBA00039098"/>
    </source>
</evidence>
<dbReference type="PANTHER" id="PTHR43297">
    <property type="entry name" value="OLIGOPEPTIDE TRANSPORT ATP-BINDING PROTEIN APPD"/>
    <property type="match status" value="1"/>
</dbReference>
<keyword evidence="3" id="KW-0813">Transport</keyword>
<keyword evidence="6 15" id="KW-0067">ATP-binding</keyword>
<evidence type="ECO:0000256" key="13">
    <source>
        <dbReference type="ARBA" id="ARBA00048610"/>
    </source>
</evidence>
<keyword evidence="4" id="KW-1003">Cell membrane</keyword>
<comment type="catalytic activity">
    <reaction evidence="13">
        <text>Ni(2+)(out) + ATP + H2O = Ni(2+)(in) + ADP + phosphate + H(+)</text>
        <dbReference type="Rhea" id="RHEA:15557"/>
        <dbReference type="ChEBI" id="CHEBI:15377"/>
        <dbReference type="ChEBI" id="CHEBI:15378"/>
        <dbReference type="ChEBI" id="CHEBI:30616"/>
        <dbReference type="ChEBI" id="CHEBI:43474"/>
        <dbReference type="ChEBI" id="CHEBI:49786"/>
        <dbReference type="ChEBI" id="CHEBI:456216"/>
        <dbReference type="EC" id="7.2.2.11"/>
    </reaction>
    <physiologicalReaction direction="left-to-right" evidence="13">
        <dbReference type="Rhea" id="RHEA:15558"/>
    </physiologicalReaction>
</comment>
<evidence type="ECO:0000256" key="12">
    <source>
        <dbReference type="ARBA" id="ARBA00044143"/>
    </source>
</evidence>
<dbReference type="InterPro" id="IPR003593">
    <property type="entry name" value="AAA+_ATPase"/>
</dbReference>
<evidence type="ECO:0000256" key="7">
    <source>
        <dbReference type="ARBA" id="ARBA00022967"/>
    </source>
</evidence>
<dbReference type="AlphaFoldDB" id="A0A523TH41"/>
<keyword evidence="7" id="KW-1278">Translocase</keyword>
<dbReference type="GO" id="GO:0015413">
    <property type="term" value="F:ABC-type nickel transporter activity"/>
    <property type="evidence" value="ECO:0007669"/>
    <property type="project" value="UniProtKB-EC"/>
</dbReference>